<accession>A0A2S9KFC8</accession>
<evidence type="ECO:0000256" key="4">
    <source>
        <dbReference type="ARBA" id="ARBA00022679"/>
    </source>
</evidence>
<dbReference type="CDD" id="cd07984">
    <property type="entry name" value="LPLAT_LABLAT-like"/>
    <property type="match status" value="1"/>
</dbReference>
<dbReference type="GO" id="GO:0016746">
    <property type="term" value="F:acyltransferase activity"/>
    <property type="evidence" value="ECO:0007669"/>
    <property type="project" value="UniProtKB-KW"/>
</dbReference>
<dbReference type="AlphaFoldDB" id="A0A2S9KFC8"/>
<evidence type="ECO:0000256" key="6">
    <source>
        <dbReference type="ARBA" id="ARBA00023315"/>
    </source>
</evidence>
<dbReference type="OrthoDB" id="9803456at2"/>
<evidence type="ECO:0000313" key="8">
    <source>
        <dbReference type="Proteomes" id="UP000238326"/>
    </source>
</evidence>
<keyword evidence="5" id="KW-0472">Membrane</keyword>
<keyword evidence="4 7" id="KW-0808">Transferase</keyword>
<comment type="caution">
    <text evidence="7">The sequence shown here is derived from an EMBL/GenBank/DDBJ whole genome shotgun (WGS) entry which is preliminary data.</text>
</comment>
<keyword evidence="2" id="KW-1003">Cell membrane</keyword>
<dbReference type="PANTHER" id="PTHR30606">
    <property type="entry name" value="LIPID A BIOSYNTHESIS LAUROYL ACYLTRANSFERASE"/>
    <property type="match status" value="1"/>
</dbReference>
<dbReference type="GO" id="GO:0009247">
    <property type="term" value="P:glycolipid biosynthetic process"/>
    <property type="evidence" value="ECO:0007669"/>
    <property type="project" value="UniProtKB-ARBA"/>
</dbReference>
<dbReference type="EMBL" id="PVLR01000018">
    <property type="protein sequence ID" value="PRD69149.1"/>
    <property type="molecule type" value="Genomic_DNA"/>
</dbReference>
<comment type="subcellular location">
    <subcellularLocation>
        <location evidence="1">Cell inner membrane</location>
    </subcellularLocation>
</comment>
<dbReference type="InterPro" id="IPR004960">
    <property type="entry name" value="LipA_acyltrans"/>
</dbReference>
<keyword evidence="8" id="KW-1185">Reference proteome</keyword>
<gene>
    <name evidence="7" type="ORF">C6P61_07445</name>
</gene>
<evidence type="ECO:0000256" key="3">
    <source>
        <dbReference type="ARBA" id="ARBA00022519"/>
    </source>
</evidence>
<dbReference type="GO" id="GO:0005886">
    <property type="term" value="C:plasma membrane"/>
    <property type="evidence" value="ECO:0007669"/>
    <property type="project" value="UniProtKB-SubCell"/>
</dbReference>
<keyword evidence="6 7" id="KW-0012">Acyltransferase</keyword>
<keyword evidence="3" id="KW-0997">Cell inner membrane</keyword>
<name>A0A2S9KFC8_9BURK</name>
<reference evidence="7 8" key="1">
    <citation type="submission" date="2018-03" db="EMBL/GenBank/DDBJ databases">
        <title>Comparative genomics illustrates the genes involved in a hyperalkaliphilic mechanisms of Serpentinomonas isolated from highly-alkaline calcium-rich serpentinized springs.</title>
        <authorList>
            <person name="Suzuki S."/>
            <person name="Ishii S."/>
            <person name="Walworth N."/>
            <person name="Bird L."/>
            <person name="Kuenen J.G."/>
            <person name="Nealson K.H."/>
        </authorList>
    </citation>
    <scope>NUCLEOTIDE SEQUENCE [LARGE SCALE GENOMIC DNA]</scope>
    <source>
        <strain evidence="7 8">83</strain>
    </source>
</reference>
<dbReference type="PANTHER" id="PTHR30606:SF9">
    <property type="entry name" value="LIPID A BIOSYNTHESIS LAUROYLTRANSFERASE"/>
    <property type="match status" value="1"/>
</dbReference>
<evidence type="ECO:0000313" key="7">
    <source>
        <dbReference type="EMBL" id="PRD69149.1"/>
    </source>
</evidence>
<dbReference type="PIRSF" id="PIRSF026649">
    <property type="entry name" value="MsbB"/>
    <property type="match status" value="1"/>
</dbReference>
<organism evidence="7 8">
    <name type="scientific">Malikia spinosa</name>
    <dbReference type="NCBI Taxonomy" id="86180"/>
    <lineage>
        <taxon>Bacteria</taxon>
        <taxon>Pseudomonadati</taxon>
        <taxon>Pseudomonadota</taxon>
        <taxon>Betaproteobacteria</taxon>
        <taxon>Burkholderiales</taxon>
        <taxon>Comamonadaceae</taxon>
        <taxon>Malikia</taxon>
    </lineage>
</organism>
<sequence length="316" mass="35860">MAHFPLTAGAFGIMAASCPSWPVLTQSVRSVSDRVQRWLAKLPLPVFRAAGAAFGLTLWALARRRRYIVERNLELCFPEADPGQRARWARETFVSFGQSFVDRVWLWHGNDGLIERRVALTGRVDLLQQPGAVLCFVPHFYGMDAGWTRLTQAIARNWWTFYSPQSGPAMDRWVREGRLRYAAPRLVARREGVRPLLKGLREGAALCLLPDMDLGARDSVFVKFFEQDAATVTSLPRLAKAAGVPVVPWICRIVPGGYQVEVMEAWAGYPSGDDSVDARFMNQQLEGYIRTMPGQYHWLHRRFKTRPDGQARLYRP</sequence>
<dbReference type="Proteomes" id="UP000238326">
    <property type="component" value="Unassembled WGS sequence"/>
</dbReference>
<dbReference type="Pfam" id="PF03279">
    <property type="entry name" value="Lip_A_acyltrans"/>
    <property type="match status" value="1"/>
</dbReference>
<evidence type="ECO:0000256" key="5">
    <source>
        <dbReference type="ARBA" id="ARBA00023136"/>
    </source>
</evidence>
<proteinExistence type="predicted"/>
<evidence type="ECO:0000256" key="2">
    <source>
        <dbReference type="ARBA" id="ARBA00022475"/>
    </source>
</evidence>
<protein>
    <submittedName>
        <fullName evidence="7">Lipid A biosynthesis acyltransferase</fullName>
    </submittedName>
</protein>
<evidence type="ECO:0000256" key="1">
    <source>
        <dbReference type="ARBA" id="ARBA00004533"/>
    </source>
</evidence>